<comment type="caution">
    <text evidence="2">The sequence shown here is derived from an EMBL/GenBank/DDBJ whole genome shotgun (WGS) entry which is preliminary data.</text>
</comment>
<gene>
    <name evidence="2" type="ORF">F2Q69_00016656</name>
</gene>
<name>A0A8S9R4A2_BRACR</name>
<sequence length="359" mass="39896">MSLNIYMLIDSSTLNRNADRAPVNWLKHVWNVKTAPKFKDFLWRILKQALPVSANLERRGVARFSCKKCNGQEDDLHVLLNCTLAEEVWALTPIAQRPSSSLTSMAELIKQGSNFVPLPPAGATIMQATINANRLSSFRERLSAGTMYSISGFDVARCAQNFKLTDSSLMIRFNDSTEFDVLTDPVSPLPVEGFWFRNQTELVGLANTNNQLPDIIGEISVVKSTVSEPPEDKNRVMVTVKLESDVSVTLSLFDCQAVLFHKKLEGMRDDPKVIVATNINPKMIGGILLIYSVLVARDTGLTPAAPLLRAYAKVESMTIAELNNFVITAPSQVITQELNQAYVGKHECSSDRQKQPLRR</sequence>
<proteinExistence type="predicted"/>
<dbReference type="InterPro" id="IPR026960">
    <property type="entry name" value="RVT-Znf"/>
</dbReference>
<dbReference type="Gene3D" id="2.40.50.140">
    <property type="entry name" value="Nucleic acid-binding proteins"/>
    <property type="match status" value="1"/>
</dbReference>
<reference evidence="2" key="1">
    <citation type="submission" date="2019-12" db="EMBL/GenBank/DDBJ databases">
        <title>Genome sequencing and annotation of Brassica cretica.</title>
        <authorList>
            <person name="Studholme D.J."/>
            <person name="Sarris P."/>
        </authorList>
    </citation>
    <scope>NUCLEOTIDE SEQUENCE</scope>
    <source>
        <strain evidence="2">PFS-109/04</strain>
        <tissue evidence="2">Leaf</tissue>
    </source>
</reference>
<feature type="domain" description="Reverse transcriptase zinc-binding" evidence="1">
    <location>
        <begin position="19"/>
        <end position="89"/>
    </location>
</feature>
<dbReference type="Pfam" id="PF13966">
    <property type="entry name" value="zf-RVT"/>
    <property type="match status" value="1"/>
</dbReference>
<evidence type="ECO:0000313" key="2">
    <source>
        <dbReference type="EMBL" id="KAF3556735.1"/>
    </source>
</evidence>
<protein>
    <recommendedName>
        <fullName evidence="1">Reverse transcriptase zinc-binding domain-containing protein</fullName>
    </recommendedName>
</protein>
<organism evidence="2 3">
    <name type="scientific">Brassica cretica</name>
    <name type="common">Mustard</name>
    <dbReference type="NCBI Taxonomy" id="69181"/>
    <lineage>
        <taxon>Eukaryota</taxon>
        <taxon>Viridiplantae</taxon>
        <taxon>Streptophyta</taxon>
        <taxon>Embryophyta</taxon>
        <taxon>Tracheophyta</taxon>
        <taxon>Spermatophyta</taxon>
        <taxon>Magnoliopsida</taxon>
        <taxon>eudicotyledons</taxon>
        <taxon>Gunneridae</taxon>
        <taxon>Pentapetalae</taxon>
        <taxon>rosids</taxon>
        <taxon>malvids</taxon>
        <taxon>Brassicales</taxon>
        <taxon>Brassicaceae</taxon>
        <taxon>Brassiceae</taxon>
        <taxon>Brassica</taxon>
    </lineage>
</organism>
<accession>A0A8S9R4A2</accession>
<evidence type="ECO:0000259" key="1">
    <source>
        <dbReference type="Pfam" id="PF13966"/>
    </source>
</evidence>
<dbReference type="Proteomes" id="UP000712600">
    <property type="component" value="Unassembled WGS sequence"/>
</dbReference>
<dbReference type="InterPro" id="IPR012340">
    <property type="entry name" value="NA-bd_OB-fold"/>
</dbReference>
<dbReference type="EMBL" id="QGKX02000996">
    <property type="protein sequence ID" value="KAF3556735.1"/>
    <property type="molecule type" value="Genomic_DNA"/>
</dbReference>
<dbReference type="AlphaFoldDB" id="A0A8S9R4A2"/>
<evidence type="ECO:0000313" key="3">
    <source>
        <dbReference type="Proteomes" id="UP000712600"/>
    </source>
</evidence>